<evidence type="ECO:0000313" key="2">
    <source>
        <dbReference type="EMBL" id="KAK6348658.1"/>
    </source>
</evidence>
<feature type="chain" id="PRO_5042950317" evidence="1">
    <location>
        <begin position="20"/>
        <end position="358"/>
    </location>
</feature>
<sequence length="358" mass="36429">MRPSVLYTTWLACALAVSAAPVDLKVVSDAVEGLGLGSKGVSLDGADTTDITNGIPPVVDPLAGPGAPSTDAVDKSLTGPLVVVDTKNSFNNNEFENVAIAPINTGNTVPNKDNVAPSIDTDGLVDDLKIELPAGVELAGEEITRRGEVGGIDASQILPALANPGSQLSSAKIPDPDFKEVVPGSDGTLPGADATKLVVPEAITLIDGSEIVKQSPGETVALKGVDGKSLEGVHLFAVACKNAEKVFKAVDPELCKPDSDLVVEVTQLKGGSVLSVTNLKGNDNGELVVDSVKDLTTGAITTPEHPGQFLELGDANQILVTVKKAAGQVGGTDSSSTEVGGIVLELPDGSRPLGPARM</sequence>
<comment type="caution">
    <text evidence="2">The sequence shown here is derived from an EMBL/GenBank/DDBJ whole genome shotgun (WGS) entry which is preliminary data.</text>
</comment>
<organism evidence="2 3">
    <name type="scientific">Orbilia javanica</name>
    <dbReference type="NCBI Taxonomy" id="47235"/>
    <lineage>
        <taxon>Eukaryota</taxon>
        <taxon>Fungi</taxon>
        <taxon>Dikarya</taxon>
        <taxon>Ascomycota</taxon>
        <taxon>Pezizomycotina</taxon>
        <taxon>Orbiliomycetes</taxon>
        <taxon>Orbiliales</taxon>
        <taxon>Orbiliaceae</taxon>
        <taxon>Orbilia</taxon>
    </lineage>
</organism>
<evidence type="ECO:0000256" key="1">
    <source>
        <dbReference type="SAM" id="SignalP"/>
    </source>
</evidence>
<dbReference type="Proteomes" id="UP001313282">
    <property type="component" value="Unassembled WGS sequence"/>
</dbReference>
<evidence type="ECO:0000313" key="3">
    <source>
        <dbReference type="Proteomes" id="UP001313282"/>
    </source>
</evidence>
<feature type="signal peptide" evidence="1">
    <location>
        <begin position="1"/>
        <end position="19"/>
    </location>
</feature>
<dbReference type="EMBL" id="JAVHNR010000003">
    <property type="protein sequence ID" value="KAK6348658.1"/>
    <property type="molecule type" value="Genomic_DNA"/>
</dbReference>
<protein>
    <submittedName>
        <fullName evidence="2">Uncharacterized protein</fullName>
    </submittedName>
</protein>
<keyword evidence="1" id="KW-0732">Signal</keyword>
<dbReference type="AlphaFoldDB" id="A0AAN8N501"/>
<accession>A0AAN8N501</accession>
<name>A0AAN8N501_9PEZI</name>
<keyword evidence="3" id="KW-1185">Reference proteome</keyword>
<reference evidence="2 3" key="1">
    <citation type="submission" date="2019-10" db="EMBL/GenBank/DDBJ databases">
        <authorList>
            <person name="Palmer J.M."/>
        </authorList>
    </citation>
    <scope>NUCLEOTIDE SEQUENCE [LARGE SCALE GENOMIC DNA]</scope>
    <source>
        <strain evidence="2 3">TWF718</strain>
    </source>
</reference>
<gene>
    <name evidence="2" type="ORF">TWF718_006446</name>
</gene>
<proteinExistence type="predicted"/>